<keyword evidence="2" id="KW-1185">Reference proteome</keyword>
<keyword evidence="1" id="KW-0812">Transmembrane</keyword>
<organism evidence="2 3">
    <name type="scientific">Romanomermis culicivorax</name>
    <name type="common">Nematode worm</name>
    <dbReference type="NCBI Taxonomy" id="13658"/>
    <lineage>
        <taxon>Eukaryota</taxon>
        <taxon>Metazoa</taxon>
        <taxon>Ecdysozoa</taxon>
        <taxon>Nematoda</taxon>
        <taxon>Enoplea</taxon>
        <taxon>Dorylaimia</taxon>
        <taxon>Mermithida</taxon>
        <taxon>Mermithoidea</taxon>
        <taxon>Mermithidae</taxon>
        <taxon>Romanomermis</taxon>
    </lineage>
</organism>
<sequence>MYPNAPSPIHWIMKTDPGYDCHLVSAFSEWILIILTATFMLTYSNDFEKLRAFVAVEPLVNHLDDAIAPQPPIDNARLLLKKQDAIVSHLLWNSRRGENQKLSVL</sequence>
<keyword evidence="1" id="KW-1133">Transmembrane helix</keyword>
<reference evidence="3" key="1">
    <citation type="submission" date="2022-11" db="UniProtKB">
        <authorList>
            <consortium name="WormBaseParasite"/>
        </authorList>
    </citation>
    <scope>IDENTIFICATION</scope>
</reference>
<accession>A0A915IZ81</accession>
<dbReference type="WBParaSite" id="nRc.2.0.1.t19149-RA">
    <property type="protein sequence ID" value="nRc.2.0.1.t19149-RA"/>
    <property type="gene ID" value="nRc.2.0.1.g19149"/>
</dbReference>
<name>A0A915IZ81_ROMCU</name>
<dbReference type="AlphaFoldDB" id="A0A915IZ81"/>
<protein>
    <submittedName>
        <fullName evidence="3">Uncharacterized protein</fullName>
    </submittedName>
</protein>
<feature type="transmembrane region" description="Helical" evidence="1">
    <location>
        <begin position="23"/>
        <end position="43"/>
    </location>
</feature>
<evidence type="ECO:0000313" key="2">
    <source>
        <dbReference type="Proteomes" id="UP000887565"/>
    </source>
</evidence>
<keyword evidence="1" id="KW-0472">Membrane</keyword>
<proteinExistence type="predicted"/>
<evidence type="ECO:0000256" key="1">
    <source>
        <dbReference type="SAM" id="Phobius"/>
    </source>
</evidence>
<dbReference type="Proteomes" id="UP000887565">
    <property type="component" value="Unplaced"/>
</dbReference>
<evidence type="ECO:0000313" key="3">
    <source>
        <dbReference type="WBParaSite" id="nRc.2.0.1.t19149-RA"/>
    </source>
</evidence>